<sequence>MTKRGGGGRIKEERKNRSYKFFIWRLFDEKTGFI</sequence>
<dbReference type="Proteomes" id="UP000008212">
    <property type="component" value="Chromosome"/>
</dbReference>
<keyword evidence="2" id="KW-1185">Reference proteome</keyword>
<accession>Q73Q32</accession>
<dbReference type="STRING" id="243275.TDE_0612"/>
<gene>
    <name evidence="1" type="ordered locus">TDE_0612</name>
</gene>
<dbReference type="AlphaFoldDB" id="Q73Q32"/>
<organism evidence="1 2">
    <name type="scientific">Treponema denticola (strain ATCC 35405 / DSM 14222 / CIP 103919 / JCM 8153 / KCTC 15104)</name>
    <dbReference type="NCBI Taxonomy" id="243275"/>
    <lineage>
        <taxon>Bacteria</taxon>
        <taxon>Pseudomonadati</taxon>
        <taxon>Spirochaetota</taxon>
        <taxon>Spirochaetia</taxon>
        <taxon>Spirochaetales</taxon>
        <taxon>Treponemataceae</taxon>
        <taxon>Treponema</taxon>
    </lineage>
</organism>
<dbReference type="EMBL" id="AE017226">
    <property type="protein sequence ID" value="AAS11107.1"/>
    <property type="molecule type" value="Genomic_DNA"/>
</dbReference>
<dbReference type="KEGG" id="tde:TDE_0612"/>
<dbReference type="PaxDb" id="243275-TDE_0612"/>
<name>Q73Q32_TREDE</name>
<evidence type="ECO:0000313" key="2">
    <source>
        <dbReference type="Proteomes" id="UP000008212"/>
    </source>
</evidence>
<proteinExistence type="predicted"/>
<reference evidence="1 2" key="1">
    <citation type="journal article" date="2004" name="Proc. Natl. Acad. Sci. U.S.A.">
        <title>Comparison of the genome of the oral pathogen Treponema denticola with other spirochete genomes.</title>
        <authorList>
            <person name="Seshadri R."/>
            <person name="Myers G.S."/>
            <person name="Tettelin H."/>
            <person name="Eisen J.A."/>
            <person name="Heidelberg J.F."/>
            <person name="Dodson R.J."/>
            <person name="Davidsen T.M."/>
            <person name="DeBoy R.T."/>
            <person name="Fouts D.E."/>
            <person name="Haft D.H."/>
            <person name="Selengut J."/>
            <person name="Ren Q."/>
            <person name="Brinkac L.M."/>
            <person name="Madupu R."/>
            <person name="Kolonay J."/>
            <person name="Durkin S.A."/>
            <person name="Daugherty S.C."/>
            <person name="Shetty J."/>
            <person name="Shvartsbeyn A."/>
            <person name="Gebregeorgis E."/>
            <person name="Geer K."/>
            <person name="Tsegaye G."/>
            <person name="Malek J."/>
            <person name="Ayodeji B."/>
            <person name="Shatsman S."/>
            <person name="McLeod M.P."/>
            <person name="Smajs D."/>
            <person name="Howell J.K."/>
            <person name="Pal S."/>
            <person name="Amin A."/>
            <person name="Vashisth P."/>
            <person name="McNeill T.Z."/>
            <person name="Xiang Q."/>
            <person name="Sodergren E."/>
            <person name="Baca E."/>
            <person name="Weinstock G.M."/>
            <person name="Norris S.J."/>
            <person name="Fraser C.M."/>
            <person name="Paulsen I.T."/>
        </authorList>
    </citation>
    <scope>NUCLEOTIDE SEQUENCE [LARGE SCALE GENOMIC DNA]</scope>
    <source>
        <strain evidence="2">ATCC 35405 / DSM 14222 / CIP 103919 / JCM 8153 / KCTC 15104</strain>
    </source>
</reference>
<dbReference type="HOGENOM" id="CLU_3376599_0_0_12"/>
<evidence type="ECO:0000313" key="1">
    <source>
        <dbReference type="EMBL" id="AAS11107.1"/>
    </source>
</evidence>
<protein>
    <submittedName>
        <fullName evidence="1">Uncharacterized protein</fullName>
    </submittedName>
</protein>